<gene>
    <name evidence="2" type="ORF">GGX14DRAFT_570125</name>
</gene>
<feature type="region of interest" description="Disordered" evidence="1">
    <location>
        <begin position="108"/>
        <end position="133"/>
    </location>
</feature>
<reference evidence="2" key="1">
    <citation type="submission" date="2023-03" db="EMBL/GenBank/DDBJ databases">
        <title>Massive genome expansion in bonnet fungi (Mycena s.s.) driven by repeated elements and novel gene families across ecological guilds.</title>
        <authorList>
            <consortium name="Lawrence Berkeley National Laboratory"/>
            <person name="Harder C.B."/>
            <person name="Miyauchi S."/>
            <person name="Viragh M."/>
            <person name="Kuo A."/>
            <person name="Thoen E."/>
            <person name="Andreopoulos B."/>
            <person name="Lu D."/>
            <person name="Skrede I."/>
            <person name="Drula E."/>
            <person name="Henrissat B."/>
            <person name="Morin E."/>
            <person name="Kohler A."/>
            <person name="Barry K."/>
            <person name="LaButti K."/>
            <person name="Morin E."/>
            <person name="Salamov A."/>
            <person name="Lipzen A."/>
            <person name="Mereny Z."/>
            <person name="Hegedus B."/>
            <person name="Baldrian P."/>
            <person name="Stursova M."/>
            <person name="Weitz H."/>
            <person name="Taylor A."/>
            <person name="Grigoriev I.V."/>
            <person name="Nagy L.G."/>
            <person name="Martin F."/>
            <person name="Kauserud H."/>
        </authorList>
    </citation>
    <scope>NUCLEOTIDE SEQUENCE</scope>
    <source>
        <strain evidence="2">9144</strain>
    </source>
</reference>
<proteinExistence type="predicted"/>
<name>A0AAD6V5M9_9AGAR</name>
<protein>
    <submittedName>
        <fullName evidence="2">Uncharacterized protein</fullName>
    </submittedName>
</protein>
<dbReference type="Proteomes" id="UP001219525">
    <property type="component" value="Unassembled WGS sequence"/>
</dbReference>
<feature type="compositionally biased region" description="Low complexity" evidence="1">
    <location>
        <begin position="163"/>
        <end position="174"/>
    </location>
</feature>
<evidence type="ECO:0000313" key="3">
    <source>
        <dbReference type="Proteomes" id="UP001219525"/>
    </source>
</evidence>
<sequence length="275" mass="30329">MSCLASKHRGTVCERTRIYASLALYLHHLHLPPCIHPSLSPIVRILAESKPIGAASRTKDQEPSVEVTKGDEGYKTAACPGYPLTQQHRDPRIIARRITRIPLTHPLAHDAPNRAIPASPSSPTQIQPARNPPPRIAIHRAFEIHRPNPLHIRSPFARHPRHTSAPPARPRATPEQGHPVHPSYMRQTSTMPRTKSAGSDNAAKTRRSIELMQSKPTKPSVPNPTSSRTPSTSSPIRHQRVDPQPSEYIGATRHRRVLLHGRNAVVSARAPTSPG</sequence>
<evidence type="ECO:0000313" key="2">
    <source>
        <dbReference type="EMBL" id="KAJ7203242.1"/>
    </source>
</evidence>
<feature type="compositionally biased region" description="Polar residues" evidence="1">
    <location>
        <begin position="185"/>
        <end position="199"/>
    </location>
</feature>
<feature type="region of interest" description="Disordered" evidence="1">
    <location>
        <begin position="149"/>
        <end position="275"/>
    </location>
</feature>
<evidence type="ECO:0000256" key="1">
    <source>
        <dbReference type="SAM" id="MobiDB-lite"/>
    </source>
</evidence>
<organism evidence="2 3">
    <name type="scientific">Mycena pura</name>
    <dbReference type="NCBI Taxonomy" id="153505"/>
    <lineage>
        <taxon>Eukaryota</taxon>
        <taxon>Fungi</taxon>
        <taxon>Dikarya</taxon>
        <taxon>Basidiomycota</taxon>
        <taxon>Agaricomycotina</taxon>
        <taxon>Agaricomycetes</taxon>
        <taxon>Agaricomycetidae</taxon>
        <taxon>Agaricales</taxon>
        <taxon>Marasmiineae</taxon>
        <taxon>Mycenaceae</taxon>
        <taxon>Mycena</taxon>
    </lineage>
</organism>
<keyword evidence="3" id="KW-1185">Reference proteome</keyword>
<accession>A0AAD6V5M9</accession>
<feature type="compositionally biased region" description="Polar residues" evidence="1">
    <location>
        <begin position="119"/>
        <end position="128"/>
    </location>
</feature>
<feature type="region of interest" description="Disordered" evidence="1">
    <location>
        <begin position="53"/>
        <end position="72"/>
    </location>
</feature>
<comment type="caution">
    <text evidence="2">The sequence shown here is derived from an EMBL/GenBank/DDBJ whole genome shotgun (WGS) entry which is preliminary data.</text>
</comment>
<dbReference type="EMBL" id="JARJCW010000051">
    <property type="protein sequence ID" value="KAJ7203242.1"/>
    <property type="molecule type" value="Genomic_DNA"/>
</dbReference>
<feature type="compositionally biased region" description="Basic and acidic residues" evidence="1">
    <location>
        <begin position="57"/>
        <end position="72"/>
    </location>
</feature>
<dbReference type="AlphaFoldDB" id="A0AAD6V5M9"/>
<feature type="compositionally biased region" description="Low complexity" evidence="1">
    <location>
        <begin position="223"/>
        <end position="235"/>
    </location>
</feature>